<dbReference type="RefSeq" id="WP_252589660.1">
    <property type="nucleotide sequence ID" value="NZ_JAMWYS010000058.1"/>
</dbReference>
<dbReference type="EMBL" id="JAMWYS010000058">
    <property type="protein sequence ID" value="MCO4294629.1"/>
    <property type="molecule type" value="Genomic_DNA"/>
</dbReference>
<dbReference type="InterPro" id="IPR013320">
    <property type="entry name" value="ConA-like_dom_sf"/>
</dbReference>
<accession>A0A9X2F4H1</accession>
<evidence type="ECO:0000313" key="4">
    <source>
        <dbReference type="Proteomes" id="UP001155182"/>
    </source>
</evidence>
<reference evidence="3" key="1">
    <citation type="submission" date="2022-06" db="EMBL/GenBank/DDBJ databases">
        <title>Solitalea sp. MAHUQ-68 isolated from rhizospheric soil.</title>
        <authorList>
            <person name="Huq M.A."/>
        </authorList>
    </citation>
    <scope>NUCLEOTIDE SEQUENCE</scope>
    <source>
        <strain evidence="3">MAHUQ-68</strain>
    </source>
</reference>
<feature type="domain" description="GH16" evidence="2">
    <location>
        <begin position="54"/>
        <end position="285"/>
    </location>
</feature>
<dbReference type="PROSITE" id="PS51257">
    <property type="entry name" value="PROKAR_LIPOPROTEIN"/>
    <property type="match status" value="1"/>
</dbReference>
<evidence type="ECO:0000259" key="2">
    <source>
        <dbReference type="PROSITE" id="PS51762"/>
    </source>
</evidence>
<dbReference type="Pfam" id="PF00722">
    <property type="entry name" value="Glyco_hydro_16"/>
    <property type="match status" value="1"/>
</dbReference>
<dbReference type="GO" id="GO:0005975">
    <property type="term" value="P:carbohydrate metabolic process"/>
    <property type="evidence" value="ECO:0007669"/>
    <property type="project" value="InterPro"/>
</dbReference>
<dbReference type="InterPro" id="IPR000757">
    <property type="entry name" value="Beta-glucanase-like"/>
</dbReference>
<keyword evidence="4" id="KW-1185">Reference proteome</keyword>
<comment type="caution">
    <text evidence="3">The sequence shown here is derived from an EMBL/GenBank/DDBJ whole genome shotgun (WGS) entry which is preliminary data.</text>
</comment>
<comment type="similarity">
    <text evidence="1">Belongs to the glycosyl hydrolase 16 family.</text>
</comment>
<protein>
    <submittedName>
        <fullName evidence="3">Glycoside hydrolase family 16 protein</fullName>
    </submittedName>
</protein>
<dbReference type="PANTHER" id="PTHR10963">
    <property type="entry name" value="GLYCOSYL HYDROLASE-RELATED"/>
    <property type="match status" value="1"/>
</dbReference>
<sequence>MKKIRMTTWSVLLLGVLACSGKKKEEKADYPNLPQAPTDKQWQFEATPMWADEFDYEGLPTPDKWGYDLGGSGWGNNELEYYTNSIENASVANGKLTITAKKQSMGGKDYTSSRMISKGQGDFLYGRVEIKAKLPAGKGTWPALWMLPTDWEYGGWPQSGEIDIMEHVGFDPNVVHISAHTEAYYFKINTQKTSTKTIPTATTDFHLYRLDWTPYALRGFIDDVQVFEFVNEGKGYKVWPFDKRFHILMNVAVGGDWGGAQGVDESAFPAAMEVDYVRVYKMIDK</sequence>
<dbReference type="AlphaFoldDB" id="A0A9X2F4H1"/>
<keyword evidence="3" id="KW-0378">Hydrolase</keyword>
<organism evidence="3 4">
    <name type="scientific">Solitalea agri</name>
    <dbReference type="NCBI Taxonomy" id="2953739"/>
    <lineage>
        <taxon>Bacteria</taxon>
        <taxon>Pseudomonadati</taxon>
        <taxon>Bacteroidota</taxon>
        <taxon>Sphingobacteriia</taxon>
        <taxon>Sphingobacteriales</taxon>
        <taxon>Sphingobacteriaceae</taxon>
        <taxon>Solitalea</taxon>
    </lineage>
</organism>
<gene>
    <name evidence="3" type="ORF">NF867_17340</name>
</gene>
<dbReference type="CDD" id="cd08023">
    <property type="entry name" value="GH16_laminarinase_like"/>
    <property type="match status" value="1"/>
</dbReference>
<dbReference type="PROSITE" id="PS51762">
    <property type="entry name" value="GH16_2"/>
    <property type="match status" value="1"/>
</dbReference>
<dbReference type="Proteomes" id="UP001155182">
    <property type="component" value="Unassembled WGS sequence"/>
</dbReference>
<dbReference type="InterPro" id="IPR050546">
    <property type="entry name" value="Glycosyl_Hydrlase_16"/>
</dbReference>
<proteinExistence type="inferred from homology"/>
<dbReference type="GO" id="GO:0004553">
    <property type="term" value="F:hydrolase activity, hydrolyzing O-glycosyl compounds"/>
    <property type="evidence" value="ECO:0007669"/>
    <property type="project" value="InterPro"/>
</dbReference>
<evidence type="ECO:0000256" key="1">
    <source>
        <dbReference type="ARBA" id="ARBA00006865"/>
    </source>
</evidence>
<dbReference type="SUPFAM" id="SSF49899">
    <property type="entry name" value="Concanavalin A-like lectins/glucanases"/>
    <property type="match status" value="1"/>
</dbReference>
<dbReference type="Gene3D" id="2.60.120.200">
    <property type="match status" value="1"/>
</dbReference>
<dbReference type="PANTHER" id="PTHR10963:SF55">
    <property type="entry name" value="GLYCOSIDE HYDROLASE FAMILY 16 PROTEIN"/>
    <property type="match status" value="1"/>
</dbReference>
<evidence type="ECO:0000313" key="3">
    <source>
        <dbReference type="EMBL" id="MCO4294629.1"/>
    </source>
</evidence>
<name>A0A9X2F4H1_9SPHI</name>